<keyword evidence="1" id="KW-1133">Transmembrane helix</keyword>
<sequence>MTDSRWGLALAALRAQREAVRSAAERVEECWAVTGTEATGPDRARRTTAVALSYACEADLVRSAAALLRAHFAGRSPSRRPSAAAVWPRSLRAVWKEQALNQRGGMWRAIRRLDLREKVRAAAGDDPLLAEVGTQLEGLHASRYGHRNRGKLYEKYVPAPDAVVFEGESSPVLLGLPRGHWINLSFASGTGVRIQLDRMAEVRQMERDERAVGERALAFGDAVLELLEHHHGPAAEEAPRLRGAARWIGREDELLPYRPPWPRKPRPEQTITMVGLSLLGFALAAIPWTVAYKSRFLFDHPKLAVLSWVVAAMLAAAAVYRVGFRALQLPGRAAAAPGVAAAIAAVIVWQVQGPVVEHFYPGDAYARYQRQYTDGCLAAGPYRIDAVQSHVEDEVLVVRPISGDPTLRLGPAREAGTDPLRPLDRTTRTVLEEYGC</sequence>
<feature type="transmembrane region" description="Helical" evidence="1">
    <location>
        <begin position="271"/>
        <end position="291"/>
    </location>
</feature>
<geneLocation type="plasmid" evidence="2">
    <name>unnamed1</name>
</geneLocation>
<keyword evidence="2" id="KW-0614">Plasmid</keyword>
<dbReference type="EMBL" id="CP109208">
    <property type="protein sequence ID" value="WUU58427.1"/>
    <property type="molecule type" value="Genomic_DNA"/>
</dbReference>
<proteinExistence type="predicted"/>
<reference evidence="2" key="1">
    <citation type="submission" date="2022-10" db="EMBL/GenBank/DDBJ databases">
        <title>The complete genomes of actinobacterial strains from the NBC collection.</title>
        <authorList>
            <person name="Joergensen T.S."/>
            <person name="Alvarez Arevalo M."/>
            <person name="Sterndorff E.B."/>
            <person name="Faurdal D."/>
            <person name="Vuksanovic O."/>
            <person name="Mourched A.-S."/>
            <person name="Charusanti P."/>
            <person name="Shaw S."/>
            <person name="Blin K."/>
            <person name="Weber T."/>
        </authorList>
    </citation>
    <scope>NUCLEOTIDE SEQUENCE [LARGE SCALE GENOMIC DNA]</scope>
    <source>
        <strain evidence="2">NBC 01686</strain>
        <plasmid evidence="2">unnamed1</plasmid>
    </source>
</reference>
<protein>
    <submittedName>
        <fullName evidence="2">Uncharacterized protein</fullName>
    </submittedName>
</protein>
<dbReference type="RefSeq" id="WP_266477875.1">
    <property type="nucleotide sequence ID" value="NZ_CP109208.1"/>
</dbReference>
<organism evidence="2">
    <name type="scientific">Streptomyces althioticus</name>
    <dbReference type="NCBI Taxonomy" id="83380"/>
    <lineage>
        <taxon>Bacteria</taxon>
        <taxon>Bacillati</taxon>
        <taxon>Actinomycetota</taxon>
        <taxon>Actinomycetes</taxon>
        <taxon>Kitasatosporales</taxon>
        <taxon>Streptomycetaceae</taxon>
        <taxon>Streptomyces</taxon>
        <taxon>Streptomyces althioticus group</taxon>
    </lineage>
</organism>
<gene>
    <name evidence="2" type="ORF">OIE82_35195</name>
</gene>
<feature type="transmembrane region" description="Helical" evidence="1">
    <location>
        <begin position="334"/>
        <end position="351"/>
    </location>
</feature>
<feature type="transmembrane region" description="Helical" evidence="1">
    <location>
        <begin position="303"/>
        <end position="322"/>
    </location>
</feature>
<keyword evidence="1" id="KW-0472">Membrane</keyword>
<accession>A0ABZ1YJ80</accession>
<name>A0ABZ1YJ80_9ACTN</name>
<evidence type="ECO:0000313" key="2">
    <source>
        <dbReference type="EMBL" id="WUU58427.1"/>
    </source>
</evidence>
<keyword evidence="1" id="KW-0812">Transmembrane</keyword>
<evidence type="ECO:0000256" key="1">
    <source>
        <dbReference type="SAM" id="Phobius"/>
    </source>
</evidence>